<keyword evidence="2" id="KW-1185">Reference proteome</keyword>
<accession>A0AAN9JVJ8</accession>
<organism evidence="1 2">
    <name type="scientific">Canavalia gladiata</name>
    <name type="common">Sword bean</name>
    <name type="synonym">Dolichos gladiatus</name>
    <dbReference type="NCBI Taxonomy" id="3824"/>
    <lineage>
        <taxon>Eukaryota</taxon>
        <taxon>Viridiplantae</taxon>
        <taxon>Streptophyta</taxon>
        <taxon>Embryophyta</taxon>
        <taxon>Tracheophyta</taxon>
        <taxon>Spermatophyta</taxon>
        <taxon>Magnoliopsida</taxon>
        <taxon>eudicotyledons</taxon>
        <taxon>Gunneridae</taxon>
        <taxon>Pentapetalae</taxon>
        <taxon>rosids</taxon>
        <taxon>fabids</taxon>
        <taxon>Fabales</taxon>
        <taxon>Fabaceae</taxon>
        <taxon>Papilionoideae</taxon>
        <taxon>50 kb inversion clade</taxon>
        <taxon>NPAAA clade</taxon>
        <taxon>indigoferoid/millettioid clade</taxon>
        <taxon>Phaseoleae</taxon>
        <taxon>Canavalia</taxon>
    </lineage>
</organism>
<protein>
    <submittedName>
        <fullName evidence="1">Uncharacterized protein</fullName>
    </submittedName>
</protein>
<dbReference type="EMBL" id="JAYMYQ010000011">
    <property type="protein sequence ID" value="KAK7304816.1"/>
    <property type="molecule type" value="Genomic_DNA"/>
</dbReference>
<comment type="caution">
    <text evidence="1">The sequence shown here is derived from an EMBL/GenBank/DDBJ whole genome shotgun (WGS) entry which is preliminary data.</text>
</comment>
<name>A0AAN9JVJ8_CANGL</name>
<proteinExistence type="predicted"/>
<reference evidence="1 2" key="1">
    <citation type="submission" date="2024-01" db="EMBL/GenBank/DDBJ databases">
        <title>The genomes of 5 underutilized Papilionoideae crops provide insights into root nodulation and disease resistanc.</title>
        <authorList>
            <person name="Jiang F."/>
        </authorList>
    </citation>
    <scope>NUCLEOTIDE SEQUENCE [LARGE SCALE GENOMIC DNA]</scope>
    <source>
        <strain evidence="1">LVBAO_FW01</strain>
        <tissue evidence="1">Leaves</tissue>
    </source>
</reference>
<dbReference type="AlphaFoldDB" id="A0AAN9JVJ8"/>
<evidence type="ECO:0000313" key="2">
    <source>
        <dbReference type="Proteomes" id="UP001367508"/>
    </source>
</evidence>
<dbReference type="Proteomes" id="UP001367508">
    <property type="component" value="Unassembled WGS sequence"/>
</dbReference>
<sequence length="162" mass="18229">MRKYCLQLTLCSLSYTSSITILFSISLSLSDSVAIYRPRSIQFHSPEDRVFQGPFPLLPFFIFHFNIATVRVQIHFSFYCICMLLLLCTSEISGGGRGGDGFVHRKMVVASLGSDKGWKFSLLAWDPCGRVWGIFFQQRWGWDQKSSAINLGMGMGIIIPAS</sequence>
<evidence type="ECO:0000313" key="1">
    <source>
        <dbReference type="EMBL" id="KAK7304816.1"/>
    </source>
</evidence>
<gene>
    <name evidence="1" type="ORF">VNO77_42705</name>
</gene>